<dbReference type="AlphaFoldDB" id="A0A6B3LCP6"/>
<dbReference type="KEGG" id="soa:G3M56_000595"/>
<keyword evidence="2" id="KW-1185">Reference proteome</keyword>
<dbReference type="RefSeq" id="WP_164364977.1">
    <property type="nucleotide sequence ID" value="NZ_CP066776.1"/>
</dbReference>
<accession>A0A6B3LCP6</accession>
<evidence type="ECO:0000313" key="2">
    <source>
        <dbReference type="Proteomes" id="UP000475117"/>
    </source>
</evidence>
<dbReference type="Proteomes" id="UP000475117">
    <property type="component" value="Chromosome"/>
</dbReference>
<proteinExistence type="predicted"/>
<gene>
    <name evidence="1" type="ORF">G3M56_000595</name>
</gene>
<evidence type="ECO:0000313" key="1">
    <source>
        <dbReference type="EMBL" id="QQL45120.1"/>
    </source>
</evidence>
<reference evidence="1 2" key="1">
    <citation type="submission" date="2020-12" db="EMBL/GenBank/DDBJ databases">
        <title>Sulforoseuscoccus oceanibium gen. nov., sp. nov., a representative of the phylum Verrucomicrobia with special cytoplasmic membrane, and proposal of Sulforoseuscoccusaceae fam. nov.</title>
        <authorList>
            <person name="Xi F."/>
        </authorList>
    </citation>
    <scope>NUCLEOTIDE SEQUENCE [LARGE SCALE GENOMIC DNA]</scope>
    <source>
        <strain evidence="1 2">T37</strain>
    </source>
</reference>
<organism evidence="1 2">
    <name type="scientific">Sulfuriroseicoccus oceanibius</name>
    <dbReference type="NCBI Taxonomy" id="2707525"/>
    <lineage>
        <taxon>Bacteria</taxon>
        <taxon>Pseudomonadati</taxon>
        <taxon>Verrucomicrobiota</taxon>
        <taxon>Verrucomicrobiia</taxon>
        <taxon>Verrucomicrobiales</taxon>
        <taxon>Verrucomicrobiaceae</taxon>
        <taxon>Sulfuriroseicoccus</taxon>
    </lineage>
</organism>
<protein>
    <submittedName>
        <fullName evidence="1">Uncharacterized protein</fullName>
    </submittedName>
</protein>
<dbReference type="EMBL" id="CP066776">
    <property type="protein sequence ID" value="QQL45120.1"/>
    <property type="molecule type" value="Genomic_DNA"/>
</dbReference>
<name>A0A6B3LCP6_9BACT</name>
<sequence>MIRPLLRIDLLHELRRDGDPSVPIVERIYQILDEFYASASDAGLFFQAEWVAKVIESAVSTVSSGKRAPHFMWSAEGIYLSSLFEELVQTVYEFEAQKVGAAERDTGSTDYEVSRSDWARAMYCVRRNITAVH</sequence>